<keyword evidence="2" id="KW-1185">Reference proteome</keyword>
<dbReference type="AlphaFoldDB" id="A0A926VIX5"/>
<evidence type="ECO:0000313" key="1">
    <source>
        <dbReference type="EMBL" id="MBD2184705.1"/>
    </source>
</evidence>
<name>A0A926VIX5_9CYAN</name>
<reference evidence="1" key="2">
    <citation type="submission" date="2020-08" db="EMBL/GenBank/DDBJ databases">
        <authorList>
            <person name="Chen M."/>
            <person name="Teng W."/>
            <person name="Zhao L."/>
            <person name="Hu C."/>
            <person name="Zhou Y."/>
            <person name="Han B."/>
            <person name="Song L."/>
            <person name="Shu W."/>
        </authorList>
    </citation>
    <scope>NUCLEOTIDE SEQUENCE</scope>
    <source>
        <strain evidence="1">FACHB-1375</strain>
    </source>
</reference>
<organism evidence="1 2">
    <name type="scientific">Aerosakkonema funiforme FACHB-1375</name>
    <dbReference type="NCBI Taxonomy" id="2949571"/>
    <lineage>
        <taxon>Bacteria</taxon>
        <taxon>Bacillati</taxon>
        <taxon>Cyanobacteriota</taxon>
        <taxon>Cyanophyceae</taxon>
        <taxon>Oscillatoriophycideae</taxon>
        <taxon>Aerosakkonematales</taxon>
        <taxon>Aerosakkonemataceae</taxon>
        <taxon>Aerosakkonema</taxon>
    </lineage>
</organism>
<dbReference type="EMBL" id="JACJPW010000092">
    <property type="protein sequence ID" value="MBD2184705.1"/>
    <property type="molecule type" value="Genomic_DNA"/>
</dbReference>
<comment type="caution">
    <text evidence="1">The sequence shown here is derived from an EMBL/GenBank/DDBJ whole genome shotgun (WGS) entry which is preliminary data.</text>
</comment>
<accession>A0A926VIX5</accession>
<sequence length="169" mass="19409">MVKNSVGEDEGFIRLTIEEVKDKLMDAIAQVMCDLKRFVLLQAGEEVAAIVPIDEFERLDYLLEDIKPSQFTPCEEEYYENEGGIRCLRIDEFQDDFDDIVADVVEYGQLFGFLPPANLGGKEFDIFIPVAILMPIDNFWIPEYFIAAAKNERYNGTSSNRFLISQEEE</sequence>
<proteinExistence type="predicted"/>
<gene>
    <name evidence="1" type="ORF">H6G03_27160</name>
</gene>
<dbReference type="RefSeq" id="WP_190471627.1">
    <property type="nucleotide sequence ID" value="NZ_JACJPW010000092.1"/>
</dbReference>
<evidence type="ECO:0000313" key="2">
    <source>
        <dbReference type="Proteomes" id="UP000641646"/>
    </source>
</evidence>
<protein>
    <submittedName>
        <fullName evidence="1">Type II toxin-antitoxin system Phd/YefM family antitoxin</fullName>
    </submittedName>
</protein>
<reference evidence="1" key="1">
    <citation type="journal article" date="2015" name="ISME J.">
        <title>Draft Genome Sequence of Streptomyces incarnatus NRRL8089, which Produces the Nucleoside Antibiotic Sinefungin.</title>
        <authorList>
            <person name="Oshima K."/>
            <person name="Hattori M."/>
            <person name="Shimizu H."/>
            <person name="Fukuda K."/>
            <person name="Nemoto M."/>
            <person name="Inagaki K."/>
            <person name="Tamura T."/>
        </authorList>
    </citation>
    <scope>NUCLEOTIDE SEQUENCE</scope>
    <source>
        <strain evidence="1">FACHB-1375</strain>
    </source>
</reference>
<dbReference type="Proteomes" id="UP000641646">
    <property type="component" value="Unassembled WGS sequence"/>
</dbReference>